<dbReference type="Gene3D" id="1.10.1200.10">
    <property type="entry name" value="ACP-like"/>
    <property type="match status" value="1"/>
</dbReference>
<proteinExistence type="predicted"/>
<feature type="domain" description="Carrier" evidence="1">
    <location>
        <begin position="1"/>
        <end position="75"/>
    </location>
</feature>
<organism evidence="2 3">
    <name type="scientific">Solibacillus isronensis B3W22</name>
    <dbReference type="NCBI Taxonomy" id="1224748"/>
    <lineage>
        <taxon>Bacteria</taxon>
        <taxon>Bacillati</taxon>
        <taxon>Bacillota</taxon>
        <taxon>Bacilli</taxon>
        <taxon>Bacillales</taxon>
        <taxon>Caryophanaceae</taxon>
        <taxon>Solibacillus</taxon>
    </lineage>
</organism>
<dbReference type="Proteomes" id="UP000004738">
    <property type="component" value="Unassembled WGS sequence"/>
</dbReference>
<sequence>MDLKEFTLLCEEVLDIEEGTLQLSTNLDEIEEWDSLAKMDLVSMCEEKFNLKLSLDIFNDADTLQNLIDQINGYLTESVGE</sequence>
<protein>
    <recommendedName>
        <fullName evidence="1">Carrier domain-containing protein</fullName>
    </recommendedName>
</protein>
<name>K1L8J8_9BACL</name>
<dbReference type="InterPro" id="IPR009081">
    <property type="entry name" value="PP-bd_ACP"/>
</dbReference>
<evidence type="ECO:0000313" key="3">
    <source>
        <dbReference type="Proteomes" id="UP000004738"/>
    </source>
</evidence>
<dbReference type="PROSITE" id="PS50075">
    <property type="entry name" value="CARRIER"/>
    <property type="match status" value="1"/>
</dbReference>
<dbReference type="AlphaFoldDB" id="K1L8J8"/>
<keyword evidence="3" id="KW-1185">Reference proteome</keyword>
<dbReference type="PATRIC" id="fig|1224748.3.peg.62"/>
<comment type="caution">
    <text evidence="2">The sequence shown here is derived from an EMBL/GenBank/DDBJ whole genome shotgun (WGS) entry which is preliminary data.</text>
</comment>
<dbReference type="EMBL" id="AMCK01000001">
    <property type="protein sequence ID" value="EKB46773.1"/>
    <property type="molecule type" value="Genomic_DNA"/>
</dbReference>
<reference evidence="2 3" key="1">
    <citation type="journal article" date="2012" name="J. Bacteriol.">
        <title>Draft Genome Sequence of Bacillus isronensis Strain B3W22, Isolated from the Upper Atmosphere.</title>
        <authorList>
            <person name="Shivaji S."/>
            <person name="Ara S."/>
            <person name="Singh S.K."/>
            <person name="Bandi S."/>
            <person name="Singh A."/>
            <person name="Pinnaka A.K."/>
        </authorList>
    </citation>
    <scope>NUCLEOTIDE SEQUENCE [LARGE SCALE GENOMIC DNA]</scope>
    <source>
        <strain evidence="2 3">B3W22</strain>
    </source>
</reference>
<accession>K1L8J8</accession>
<dbReference type="SUPFAM" id="SSF47336">
    <property type="entry name" value="ACP-like"/>
    <property type="match status" value="1"/>
</dbReference>
<dbReference type="InterPro" id="IPR036736">
    <property type="entry name" value="ACP-like_sf"/>
</dbReference>
<evidence type="ECO:0000259" key="1">
    <source>
        <dbReference type="PROSITE" id="PS50075"/>
    </source>
</evidence>
<dbReference type="Pfam" id="PF00550">
    <property type="entry name" value="PP-binding"/>
    <property type="match status" value="1"/>
</dbReference>
<evidence type="ECO:0000313" key="2">
    <source>
        <dbReference type="EMBL" id="EKB46773.1"/>
    </source>
</evidence>
<gene>
    <name evidence="2" type="ORF">B857_00062</name>
</gene>
<dbReference type="RefSeq" id="WP_008403170.1">
    <property type="nucleotide sequence ID" value="NZ_AMCK01000001.1"/>
</dbReference>